<dbReference type="Proteomes" id="UP000184499">
    <property type="component" value="Unassembled WGS sequence"/>
</dbReference>
<accession>A0A1L9UCN2</accession>
<organism evidence="2 3">
    <name type="scientific">Aspergillus brasiliensis (strain CBS 101740 / IMI 381727 / IBT 21946)</name>
    <dbReference type="NCBI Taxonomy" id="767769"/>
    <lineage>
        <taxon>Eukaryota</taxon>
        <taxon>Fungi</taxon>
        <taxon>Dikarya</taxon>
        <taxon>Ascomycota</taxon>
        <taxon>Pezizomycotina</taxon>
        <taxon>Eurotiomycetes</taxon>
        <taxon>Eurotiomycetidae</taxon>
        <taxon>Eurotiales</taxon>
        <taxon>Aspergillaceae</taxon>
        <taxon>Aspergillus</taxon>
        <taxon>Aspergillus subgen. Circumdati</taxon>
    </lineage>
</organism>
<reference evidence="3" key="1">
    <citation type="journal article" date="2017" name="Genome Biol.">
        <title>Comparative genomics reveals high biological diversity and specific adaptations in the industrially and medically important fungal genus Aspergillus.</title>
        <authorList>
            <person name="de Vries R.P."/>
            <person name="Riley R."/>
            <person name="Wiebenga A."/>
            <person name="Aguilar-Osorio G."/>
            <person name="Amillis S."/>
            <person name="Uchima C.A."/>
            <person name="Anderluh G."/>
            <person name="Asadollahi M."/>
            <person name="Askin M."/>
            <person name="Barry K."/>
            <person name="Battaglia E."/>
            <person name="Bayram O."/>
            <person name="Benocci T."/>
            <person name="Braus-Stromeyer S.A."/>
            <person name="Caldana C."/>
            <person name="Canovas D."/>
            <person name="Cerqueira G.C."/>
            <person name="Chen F."/>
            <person name="Chen W."/>
            <person name="Choi C."/>
            <person name="Clum A."/>
            <person name="Dos Santos R.A."/>
            <person name="Damasio A.R."/>
            <person name="Diallinas G."/>
            <person name="Emri T."/>
            <person name="Fekete E."/>
            <person name="Flipphi M."/>
            <person name="Freyberg S."/>
            <person name="Gallo A."/>
            <person name="Gournas C."/>
            <person name="Habgood R."/>
            <person name="Hainaut M."/>
            <person name="Harispe M.L."/>
            <person name="Henrissat B."/>
            <person name="Hilden K.S."/>
            <person name="Hope R."/>
            <person name="Hossain A."/>
            <person name="Karabika E."/>
            <person name="Karaffa L."/>
            <person name="Karanyi Z."/>
            <person name="Krasevec N."/>
            <person name="Kuo A."/>
            <person name="Kusch H."/>
            <person name="LaButti K."/>
            <person name="Lagendijk E.L."/>
            <person name="Lapidus A."/>
            <person name="Levasseur A."/>
            <person name="Lindquist E."/>
            <person name="Lipzen A."/>
            <person name="Logrieco A.F."/>
            <person name="MacCabe A."/>
            <person name="Maekelae M.R."/>
            <person name="Malavazi I."/>
            <person name="Melin P."/>
            <person name="Meyer V."/>
            <person name="Mielnichuk N."/>
            <person name="Miskei M."/>
            <person name="Molnar A.P."/>
            <person name="Mule G."/>
            <person name="Ngan C.Y."/>
            <person name="Orejas M."/>
            <person name="Orosz E."/>
            <person name="Ouedraogo J.P."/>
            <person name="Overkamp K.M."/>
            <person name="Park H.-S."/>
            <person name="Perrone G."/>
            <person name="Piumi F."/>
            <person name="Punt P.J."/>
            <person name="Ram A.F."/>
            <person name="Ramon A."/>
            <person name="Rauscher S."/>
            <person name="Record E."/>
            <person name="Riano-Pachon D.M."/>
            <person name="Robert V."/>
            <person name="Roehrig J."/>
            <person name="Ruller R."/>
            <person name="Salamov A."/>
            <person name="Salih N.S."/>
            <person name="Samson R.A."/>
            <person name="Sandor E."/>
            <person name="Sanguinetti M."/>
            <person name="Schuetze T."/>
            <person name="Sepcic K."/>
            <person name="Shelest E."/>
            <person name="Sherlock G."/>
            <person name="Sophianopoulou V."/>
            <person name="Squina F.M."/>
            <person name="Sun H."/>
            <person name="Susca A."/>
            <person name="Todd R.B."/>
            <person name="Tsang A."/>
            <person name="Unkles S.E."/>
            <person name="van de Wiele N."/>
            <person name="van Rossen-Uffink D."/>
            <person name="Oliveira J.V."/>
            <person name="Vesth T.C."/>
            <person name="Visser J."/>
            <person name="Yu J.-H."/>
            <person name="Zhou M."/>
            <person name="Andersen M.R."/>
            <person name="Archer D.B."/>
            <person name="Baker S.E."/>
            <person name="Benoit I."/>
            <person name="Brakhage A.A."/>
            <person name="Braus G.H."/>
            <person name="Fischer R."/>
            <person name="Frisvad J.C."/>
            <person name="Goldman G.H."/>
            <person name="Houbraken J."/>
            <person name="Oakley B."/>
            <person name="Pocsi I."/>
            <person name="Scazzocchio C."/>
            <person name="Seiboth B."/>
            <person name="vanKuyk P.A."/>
            <person name="Wortman J."/>
            <person name="Dyer P.S."/>
            <person name="Grigoriev I.V."/>
        </authorList>
    </citation>
    <scope>NUCLEOTIDE SEQUENCE [LARGE SCALE GENOMIC DNA]</scope>
    <source>
        <strain evidence="3">CBS 101740 / IMI 381727 / IBT 21946</strain>
    </source>
</reference>
<protein>
    <submittedName>
        <fullName evidence="2">Uncharacterized protein</fullName>
    </submittedName>
</protein>
<sequence>METTTQWKMGEKSREEDPQEQTAEYLGIVSAIQSLQFRLTPVQLSRLPFYDCFALLDINPSESTSERSPITSWDRGSFFLARIFPANGDHLWEPGSPRNSLMGTTSHIRCKPQTIPIQTSRWSSWAHRVPVAAAHRPQLVLPFLSFLRRRFQAPRYVGGEHTDLCLERGRRFLFRFIDQQHVSFIKPASYVVIASPPWNFSSIVFHRHFILQSDKACAVSPDQQG</sequence>
<dbReference type="GeneID" id="93574927"/>
<dbReference type="AlphaFoldDB" id="A0A1L9UCN2"/>
<evidence type="ECO:0000256" key="1">
    <source>
        <dbReference type="SAM" id="MobiDB-lite"/>
    </source>
</evidence>
<proteinExistence type="predicted"/>
<keyword evidence="3" id="KW-1185">Reference proteome</keyword>
<evidence type="ECO:0000313" key="3">
    <source>
        <dbReference type="Proteomes" id="UP000184499"/>
    </source>
</evidence>
<dbReference type="VEuPathDB" id="FungiDB:ASPBRDRAFT_278384"/>
<name>A0A1L9UCN2_ASPBC</name>
<dbReference type="RefSeq" id="XP_067476696.1">
    <property type="nucleotide sequence ID" value="XM_067622439.1"/>
</dbReference>
<gene>
    <name evidence="2" type="ORF">ASPBRDRAFT_278384</name>
</gene>
<dbReference type="EMBL" id="KV878688">
    <property type="protein sequence ID" value="OJJ69447.1"/>
    <property type="molecule type" value="Genomic_DNA"/>
</dbReference>
<feature type="region of interest" description="Disordered" evidence="1">
    <location>
        <begin position="1"/>
        <end position="20"/>
    </location>
</feature>
<evidence type="ECO:0000313" key="2">
    <source>
        <dbReference type="EMBL" id="OJJ69447.1"/>
    </source>
</evidence>